<protein>
    <submittedName>
        <fullName evidence="2">Uncharacterized protein</fullName>
    </submittedName>
</protein>
<sequence>MPRRRGTYRIVPNAVRRSAALLSDEEEDSSAASAWQARYDKMVREQEAEEARRRSLHPTERLAEDGAKLRTEIESHDDMSVVLEVSASARAVCRAGRDCFYIRPPPSGGDDYYYQAYRDGGGGGGGAAIQDDFRIRVNGVRGELAHWRMHHFYHVLCFVAMMDVEELIPSRKFTFECGPGWGLMVRKWEKHRGRVDLDVLAKFIDDMEQWEEEKKEENSTSETSAATTSSTQEKKPVLRNYVTTTSTDAEAGTNLWELMKHPHIWKGTSFILPTANGPKAYGPWAESWEEEEDLPSEEDALTQRRES</sequence>
<dbReference type="EMBL" id="JAUDZG010000004">
    <property type="protein sequence ID" value="KAK3305247.1"/>
    <property type="molecule type" value="Genomic_DNA"/>
</dbReference>
<comment type="caution">
    <text evidence="2">The sequence shown here is derived from an EMBL/GenBank/DDBJ whole genome shotgun (WGS) entry which is preliminary data.</text>
</comment>
<keyword evidence="3" id="KW-1185">Reference proteome</keyword>
<feature type="compositionally biased region" description="Low complexity" evidence="1">
    <location>
        <begin position="220"/>
        <end position="231"/>
    </location>
</feature>
<reference evidence="2" key="2">
    <citation type="submission" date="2023-06" db="EMBL/GenBank/DDBJ databases">
        <authorList>
            <consortium name="Lawrence Berkeley National Laboratory"/>
            <person name="Mondo S.J."/>
            <person name="Hensen N."/>
            <person name="Bonometti L."/>
            <person name="Westerberg I."/>
            <person name="Brannstrom I.O."/>
            <person name="Guillou S."/>
            <person name="Cros-Aarteil S."/>
            <person name="Calhoun S."/>
            <person name="Haridas S."/>
            <person name="Kuo A."/>
            <person name="Pangilinan J."/>
            <person name="Riley R."/>
            <person name="Labutti K."/>
            <person name="Andreopoulos B."/>
            <person name="Lipzen A."/>
            <person name="Chen C."/>
            <person name="Yanf M."/>
            <person name="Daum C."/>
            <person name="Ng V."/>
            <person name="Clum A."/>
            <person name="Steindorff A."/>
            <person name="Ohm R."/>
            <person name="Martin F."/>
            <person name="Silar P."/>
            <person name="Natvig D."/>
            <person name="Lalanne C."/>
            <person name="Gautier V."/>
            <person name="Ament-Velasquez S.L."/>
            <person name="Kruys A."/>
            <person name="Hutchinson M.I."/>
            <person name="Powell A.J."/>
            <person name="Barry K."/>
            <person name="Miller A.N."/>
            <person name="Grigoriev I.V."/>
            <person name="Debuchy R."/>
            <person name="Gladieux P."/>
            <person name="Thoren M.H."/>
            <person name="Johannesson H."/>
        </authorList>
    </citation>
    <scope>NUCLEOTIDE SEQUENCE</scope>
    <source>
        <strain evidence="2">CBS 333.67</strain>
    </source>
</reference>
<feature type="region of interest" description="Disordered" evidence="1">
    <location>
        <begin position="211"/>
        <end position="240"/>
    </location>
</feature>
<organism evidence="2 3">
    <name type="scientific">Chaetomium strumarium</name>
    <dbReference type="NCBI Taxonomy" id="1170767"/>
    <lineage>
        <taxon>Eukaryota</taxon>
        <taxon>Fungi</taxon>
        <taxon>Dikarya</taxon>
        <taxon>Ascomycota</taxon>
        <taxon>Pezizomycotina</taxon>
        <taxon>Sordariomycetes</taxon>
        <taxon>Sordariomycetidae</taxon>
        <taxon>Sordariales</taxon>
        <taxon>Chaetomiaceae</taxon>
        <taxon>Chaetomium</taxon>
    </lineage>
</organism>
<accession>A0AAJ0GSD9</accession>
<feature type="region of interest" description="Disordered" evidence="1">
    <location>
        <begin position="280"/>
        <end position="307"/>
    </location>
</feature>
<proteinExistence type="predicted"/>
<reference evidence="2" key="1">
    <citation type="journal article" date="2023" name="Mol. Phylogenet. Evol.">
        <title>Genome-scale phylogeny and comparative genomics of the fungal order Sordariales.</title>
        <authorList>
            <person name="Hensen N."/>
            <person name="Bonometti L."/>
            <person name="Westerberg I."/>
            <person name="Brannstrom I.O."/>
            <person name="Guillou S."/>
            <person name="Cros-Aarteil S."/>
            <person name="Calhoun S."/>
            <person name="Haridas S."/>
            <person name="Kuo A."/>
            <person name="Mondo S."/>
            <person name="Pangilinan J."/>
            <person name="Riley R."/>
            <person name="LaButti K."/>
            <person name="Andreopoulos B."/>
            <person name="Lipzen A."/>
            <person name="Chen C."/>
            <person name="Yan M."/>
            <person name="Daum C."/>
            <person name="Ng V."/>
            <person name="Clum A."/>
            <person name="Steindorff A."/>
            <person name="Ohm R.A."/>
            <person name="Martin F."/>
            <person name="Silar P."/>
            <person name="Natvig D.O."/>
            <person name="Lalanne C."/>
            <person name="Gautier V."/>
            <person name="Ament-Velasquez S.L."/>
            <person name="Kruys A."/>
            <person name="Hutchinson M.I."/>
            <person name="Powell A.J."/>
            <person name="Barry K."/>
            <person name="Miller A.N."/>
            <person name="Grigoriev I.V."/>
            <person name="Debuchy R."/>
            <person name="Gladieux P."/>
            <person name="Hiltunen Thoren M."/>
            <person name="Johannesson H."/>
        </authorList>
    </citation>
    <scope>NUCLEOTIDE SEQUENCE</scope>
    <source>
        <strain evidence="2">CBS 333.67</strain>
    </source>
</reference>
<evidence type="ECO:0000313" key="2">
    <source>
        <dbReference type="EMBL" id="KAK3305247.1"/>
    </source>
</evidence>
<feature type="compositionally biased region" description="Acidic residues" evidence="1">
    <location>
        <begin position="287"/>
        <end position="300"/>
    </location>
</feature>
<dbReference type="RefSeq" id="XP_062721027.1">
    <property type="nucleotide sequence ID" value="XM_062867897.1"/>
</dbReference>
<name>A0AAJ0GSD9_9PEZI</name>
<dbReference type="AlphaFoldDB" id="A0AAJ0GSD9"/>
<evidence type="ECO:0000256" key="1">
    <source>
        <dbReference type="SAM" id="MobiDB-lite"/>
    </source>
</evidence>
<evidence type="ECO:0000313" key="3">
    <source>
        <dbReference type="Proteomes" id="UP001273166"/>
    </source>
</evidence>
<dbReference type="Proteomes" id="UP001273166">
    <property type="component" value="Unassembled WGS sequence"/>
</dbReference>
<dbReference type="GeneID" id="87886726"/>
<gene>
    <name evidence="2" type="ORF">B0T15DRAFT_511182</name>
</gene>